<keyword evidence="2" id="KW-1185">Reference proteome</keyword>
<reference evidence="1 2" key="1">
    <citation type="submission" date="2018-06" db="EMBL/GenBank/DDBJ databases">
        <authorList>
            <person name="Strepis N."/>
        </authorList>
    </citation>
    <scope>NUCLEOTIDE SEQUENCE [LARGE SCALE GENOMIC DNA]</scope>
    <source>
        <strain evidence="1">LUCI</strain>
    </source>
</reference>
<dbReference type="Proteomes" id="UP000277811">
    <property type="component" value="Unassembled WGS sequence"/>
</dbReference>
<evidence type="ECO:0000313" key="1">
    <source>
        <dbReference type="EMBL" id="VBB08991.1"/>
    </source>
</evidence>
<accession>A0A498RC76</accession>
<gene>
    <name evidence="1" type="ORF">LUCI_4277</name>
</gene>
<sequence>MKKIRKPFILLVTMIILLSLSIPVYANWGWVPTKQMDPYEYQSKGKWYDYDETKVFMVQMDDKTYQYIFDNDGNLLSSWVTDVPMHLP</sequence>
<proteinExistence type="predicted"/>
<evidence type="ECO:0000313" key="2">
    <source>
        <dbReference type="Proteomes" id="UP000277811"/>
    </source>
</evidence>
<dbReference type="AlphaFoldDB" id="A0A498RC76"/>
<dbReference type="RefSeq" id="WP_122629817.1">
    <property type="nucleotide sequence ID" value="NZ_UPPP01000105.1"/>
</dbReference>
<protein>
    <submittedName>
        <fullName evidence="1">Uncharacterized protein</fullName>
    </submittedName>
</protein>
<name>A0A498RC76_9FIRM</name>
<dbReference type="OrthoDB" id="1682815at2"/>
<organism evidence="1 2">
    <name type="scientific">Lucifera butyrica</name>
    <dbReference type="NCBI Taxonomy" id="1351585"/>
    <lineage>
        <taxon>Bacteria</taxon>
        <taxon>Bacillati</taxon>
        <taxon>Bacillota</taxon>
        <taxon>Negativicutes</taxon>
        <taxon>Veillonellales</taxon>
        <taxon>Veillonellaceae</taxon>
        <taxon>Lucifera</taxon>
    </lineage>
</organism>
<dbReference type="EMBL" id="UPPP01000105">
    <property type="protein sequence ID" value="VBB08991.1"/>
    <property type="molecule type" value="Genomic_DNA"/>
</dbReference>